<protein>
    <recommendedName>
        <fullName evidence="5">Lipoprotein</fullName>
    </recommendedName>
</protein>
<feature type="region of interest" description="Disordered" evidence="1">
    <location>
        <begin position="56"/>
        <end position="85"/>
    </location>
</feature>
<evidence type="ECO:0000256" key="2">
    <source>
        <dbReference type="SAM" id="SignalP"/>
    </source>
</evidence>
<reference evidence="3 4" key="1">
    <citation type="submission" date="2024-02" db="EMBL/GenBank/DDBJ databases">
        <title>Bacteria isolated from the canopy kelp, Nereocystis luetkeana.</title>
        <authorList>
            <person name="Pfister C.A."/>
            <person name="Younker I.T."/>
            <person name="Light S.H."/>
        </authorList>
    </citation>
    <scope>NUCLEOTIDE SEQUENCE [LARGE SCALE GENOMIC DNA]</scope>
    <source>
        <strain evidence="3 4">TI.1.05</strain>
    </source>
</reference>
<keyword evidence="2" id="KW-0732">Signal</keyword>
<evidence type="ECO:0000313" key="3">
    <source>
        <dbReference type="EMBL" id="MEL0628201.1"/>
    </source>
</evidence>
<gene>
    <name evidence="3" type="ORF">V6256_01155</name>
</gene>
<dbReference type="Gene3D" id="2.60.120.260">
    <property type="entry name" value="Galactose-binding domain-like"/>
    <property type="match status" value="1"/>
</dbReference>
<dbReference type="Proteomes" id="UP001369082">
    <property type="component" value="Unassembled WGS sequence"/>
</dbReference>
<organism evidence="3 4">
    <name type="scientific">Psychromonas aquatilis</name>
    <dbReference type="NCBI Taxonomy" id="2005072"/>
    <lineage>
        <taxon>Bacteria</taxon>
        <taxon>Pseudomonadati</taxon>
        <taxon>Pseudomonadota</taxon>
        <taxon>Gammaproteobacteria</taxon>
        <taxon>Alteromonadales</taxon>
        <taxon>Psychromonadaceae</taxon>
        <taxon>Psychromonas</taxon>
    </lineage>
</organism>
<comment type="caution">
    <text evidence="3">The sequence shown here is derived from an EMBL/GenBank/DDBJ whole genome shotgun (WGS) entry which is preliminary data.</text>
</comment>
<keyword evidence="4" id="KW-1185">Reference proteome</keyword>
<dbReference type="EMBL" id="JBAKAZ010000003">
    <property type="protein sequence ID" value="MEL0628201.1"/>
    <property type="molecule type" value="Genomic_DNA"/>
</dbReference>
<dbReference type="RefSeq" id="WP_341596151.1">
    <property type="nucleotide sequence ID" value="NZ_JBAKAZ010000003.1"/>
</dbReference>
<proteinExistence type="predicted"/>
<evidence type="ECO:0000313" key="4">
    <source>
        <dbReference type="Proteomes" id="UP001369082"/>
    </source>
</evidence>
<evidence type="ECO:0000256" key="1">
    <source>
        <dbReference type="SAM" id="MobiDB-lite"/>
    </source>
</evidence>
<accession>A0ABU9GLL4</accession>
<sequence>MKQAYLGLTIATLLAGCVTTEQATTAQEGASIAQAVTAIATGENLIQDPQLTEFRSNSGKSDVWKKNSNKNAGLGDAGSSKDSAFGSEGSSRLRFIAATDDFSAEPGLSQTVLGLQPNTDYQLSLYYNDKKGEQSISQLVYGVTGANGGTLATKTVHISELADAPQGDVKKGFRQTAINFNSGSNVSVTVYANLKITDPSKIDSDGDIGKQTEVRIDEFKLSKI</sequence>
<feature type="signal peptide" evidence="2">
    <location>
        <begin position="1"/>
        <end position="23"/>
    </location>
</feature>
<name>A0ABU9GLL4_9GAMM</name>
<evidence type="ECO:0008006" key="5">
    <source>
        <dbReference type="Google" id="ProtNLM"/>
    </source>
</evidence>
<dbReference type="PROSITE" id="PS51257">
    <property type="entry name" value="PROKAR_LIPOPROTEIN"/>
    <property type="match status" value="1"/>
</dbReference>
<feature type="chain" id="PRO_5047181900" description="Lipoprotein" evidence="2">
    <location>
        <begin position="24"/>
        <end position="224"/>
    </location>
</feature>